<dbReference type="Proteomes" id="UP001328107">
    <property type="component" value="Unassembled WGS sequence"/>
</dbReference>
<dbReference type="AlphaFoldDB" id="A0AAN5CBA6"/>
<dbReference type="EMBL" id="BTRK01000002">
    <property type="protein sequence ID" value="GMR34866.1"/>
    <property type="molecule type" value="Genomic_DNA"/>
</dbReference>
<dbReference type="SUPFAM" id="SSF57716">
    <property type="entry name" value="Glucocorticoid receptor-like (DNA-binding domain)"/>
    <property type="match status" value="1"/>
</dbReference>
<keyword evidence="2" id="KW-1185">Reference proteome</keyword>
<name>A0AAN5CBA6_9BILA</name>
<gene>
    <name evidence="1" type="ORF">PMAYCL1PPCAC_05061</name>
</gene>
<feature type="non-terminal residue" evidence="1">
    <location>
        <position position="1"/>
    </location>
</feature>
<protein>
    <submittedName>
        <fullName evidence="1">Uncharacterized protein</fullName>
    </submittedName>
</protein>
<organism evidence="1 2">
    <name type="scientific">Pristionchus mayeri</name>
    <dbReference type="NCBI Taxonomy" id="1317129"/>
    <lineage>
        <taxon>Eukaryota</taxon>
        <taxon>Metazoa</taxon>
        <taxon>Ecdysozoa</taxon>
        <taxon>Nematoda</taxon>
        <taxon>Chromadorea</taxon>
        <taxon>Rhabditida</taxon>
        <taxon>Rhabditina</taxon>
        <taxon>Diplogasteromorpha</taxon>
        <taxon>Diplogasteroidea</taxon>
        <taxon>Neodiplogasteridae</taxon>
        <taxon>Pristionchus</taxon>
    </lineage>
</organism>
<comment type="caution">
    <text evidence="1">The sequence shown here is derived from an EMBL/GenBank/DDBJ whole genome shotgun (WGS) entry which is preliminary data.</text>
</comment>
<sequence length="72" mass="7847">RSCRFQKCLDSGMNANAIQWPACNKGASVSSLSELEYGTDFGDSPPIAQRIITLPRTIVNIPELNYCGEIAN</sequence>
<evidence type="ECO:0000313" key="1">
    <source>
        <dbReference type="EMBL" id="GMR34866.1"/>
    </source>
</evidence>
<accession>A0AAN5CBA6</accession>
<evidence type="ECO:0000313" key="2">
    <source>
        <dbReference type="Proteomes" id="UP001328107"/>
    </source>
</evidence>
<feature type="non-terminal residue" evidence="1">
    <location>
        <position position="72"/>
    </location>
</feature>
<reference evidence="2" key="1">
    <citation type="submission" date="2022-10" db="EMBL/GenBank/DDBJ databases">
        <title>Genome assembly of Pristionchus species.</title>
        <authorList>
            <person name="Yoshida K."/>
            <person name="Sommer R.J."/>
        </authorList>
    </citation>
    <scope>NUCLEOTIDE SEQUENCE [LARGE SCALE GENOMIC DNA]</scope>
    <source>
        <strain evidence="2">RS5460</strain>
    </source>
</reference>
<proteinExistence type="predicted"/>